<sequence>MRQGCERDAGVRREARNHEGCFTVGRAVIHTRQHTHPALYRVERDNKAAALERCAGEAQRLDV</sequence>
<accession>A0A4Z2FY79</accession>
<dbReference type="AlphaFoldDB" id="A0A4Z2FY79"/>
<proteinExistence type="predicted"/>
<organism evidence="1 2">
    <name type="scientific">Liparis tanakae</name>
    <name type="common">Tanaka's snailfish</name>
    <dbReference type="NCBI Taxonomy" id="230148"/>
    <lineage>
        <taxon>Eukaryota</taxon>
        <taxon>Metazoa</taxon>
        <taxon>Chordata</taxon>
        <taxon>Craniata</taxon>
        <taxon>Vertebrata</taxon>
        <taxon>Euteleostomi</taxon>
        <taxon>Actinopterygii</taxon>
        <taxon>Neopterygii</taxon>
        <taxon>Teleostei</taxon>
        <taxon>Neoteleostei</taxon>
        <taxon>Acanthomorphata</taxon>
        <taxon>Eupercaria</taxon>
        <taxon>Perciformes</taxon>
        <taxon>Cottioidei</taxon>
        <taxon>Cottales</taxon>
        <taxon>Liparidae</taxon>
        <taxon>Liparis</taxon>
    </lineage>
</organism>
<protein>
    <submittedName>
        <fullName evidence="1">Uncharacterized protein</fullName>
    </submittedName>
</protein>
<reference evidence="1 2" key="1">
    <citation type="submission" date="2019-03" db="EMBL/GenBank/DDBJ databases">
        <title>First draft genome of Liparis tanakae, snailfish: a comprehensive survey of snailfish specific genes.</title>
        <authorList>
            <person name="Kim W."/>
            <person name="Song I."/>
            <person name="Jeong J.-H."/>
            <person name="Kim D."/>
            <person name="Kim S."/>
            <person name="Ryu S."/>
            <person name="Song J.Y."/>
            <person name="Lee S.K."/>
        </authorList>
    </citation>
    <scope>NUCLEOTIDE SEQUENCE [LARGE SCALE GENOMIC DNA]</scope>
    <source>
        <tissue evidence="1">Muscle</tissue>
    </source>
</reference>
<comment type="caution">
    <text evidence="1">The sequence shown here is derived from an EMBL/GenBank/DDBJ whole genome shotgun (WGS) entry which is preliminary data.</text>
</comment>
<dbReference type="Proteomes" id="UP000314294">
    <property type="component" value="Unassembled WGS sequence"/>
</dbReference>
<evidence type="ECO:0000313" key="2">
    <source>
        <dbReference type="Proteomes" id="UP000314294"/>
    </source>
</evidence>
<evidence type="ECO:0000313" key="1">
    <source>
        <dbReference type="EMBL" id="TNN45693.1"/>
    </source>
</evidence>
<name>A0A4Z2FY79_9TELE</name>
<keyword evidence="2" id="KW-1185">Reference proteome</keyword>
<dbReference type="EMBL" id="SRLO01000830">
    <property type="protein sequence ID" value="TNN45693.1"/>
    <property type="molecule type" value="Genomic_DNA"/>
</dbReference>
<gene>
    <name evidence="1" type="ORF">EYF80_044122</name>
</gene>